<comment type="caution">
    <text evidence="2">The sequence shown here is derived from an EMBL/GenBank/DDBJ whole genome shotgun (WGS) entry which is preliminary data.</text>
</comment>
<feature type="compositionally biased region" description="Polar residues" evidence="1">
    <location>
        <begin position="40"/>
        <end position="55"/>
    </location>
</feature>
<feature type="region of interest" description="Disordered" evidence="1">
    <location>
        <begin position="1"/>
        <end position="55"/>
    </location>
</feature>
<organism evidence="2 4">
    <name type="scientific">Mastigocoleus testarum BC008</name>
    <dbReference type="NCBI Taxonomy" id="371196"/>
    <lineage>
        <taxon>Bacteria</taxon>
        <taxon>Bacillati</taxon>
        <taxon>Cyanobacteriota</taxon>
        <taxon>Cyanophyceae</taxon>
        <taxon>Nostocales</taxon>
        <taxon>Hapalosiphonaceae</taxon>
        <taxon>Mastigocoleus</taxon>
    </lineage>
</organism>
<dbReference type="AlphaFoldDB" id="A0A0V7ZQP3"/>
<protein>
    <submittedName>
        <fullName evidence="2">Uncharacterized protein</fullName>
    </submittedName>
</protein>
<gene>
    <name evidence="2" type="ORF">BC008_26905</name>
    <name evidence="3" type="ORF">BC008_36510</name>
</gene>
<dbReference type="EMBL" id="LMTZ01000093">
    <property type="protein sequence ID" value="KST66824.1"/>
    <property type="molecule type" value="Genomic_DNA"/>
</dbReference>
<dbReference type="EMBL" id="LMTZ01000002">
    <property type="protein sequence ID" value="KST70161.1"/>
    <property type="molecule type" value="Genomic_DNA"/>
</dbReference>
<sequence length="87" mass="9913">MEENQQKQRRTAAQEFEESLEQLQNILHEDENTEEENTHSISDTTNNSKVTDNSSGIDLASWEDAVADIEQYLENKNKDKNKSVGDG</sequence>
<evidence type="ECO:0000256" key="1">
    <source>
        <dbReference type="SAM" id="MobiDB-lite"/>
    </source>
</evidence>
<accession>A0A0V7ZQP3</accession>
<evidence type="ECO:0000313" key="2">
    <source>
        <dbReference type="EMBL" id="KST66824.1"/>
    </source>
</evidence>
<dbReference type="RefSeq" id="WP_027845613.1">
    <property type="nucleotide sequence ID" value="NZ_LMTZ01000002.1"/>
</dbReference>
<dbReference type="OrthoDB" id="515899at2"/>
<reference evidence="2 4" key="1">
    <citation type="journal article" date="2015" name="Genome Announc.">
        <title>Draft Genome of the Euendolithic (true boring) Cyanobacterium Mastigocoleus testarum strain BC008.</title>
        <authorList>
            <person name="Guida B.S."/>
            <person name="Garcia-Pichel F."/>
        </authorList>
    </citation>
    <scope>NUCLEOTIDE SEQUENCE [LARGE SCALE GENOMIC DNA]</scope>
    <source>
        <strain evidence="2 4">BC008</strain>
    </source>
</reference>
<proteinExistence type="predicted"/>
<evidence type="ECO:0000313" key="3">
    <source>
        <dbReference type="EMBL" id="KST70161.1"/>
    </source>
</evidence>
<keyword evidence="4" id="KW-1185">Reference proteome</keyword>
<name>A0A0V7ZQP3_9CYAN</name>
<evidence type="ECO:0000313" key="4">
    <source>
        <dbReference type="Proteomes" id="UP000053372"/>
    </source>
</evidence>
<dbReference type="Proteomes" id="UP000053372">
    <property type="component" value="Unassembled WGS sequence"/>
</dbReference>